<dbReference type="EMBL" id="JBHFFA010000006">
    <property type="protein sequence ID" value="KAL2622172.1"/>
    <property type="molecule type" value="Genomic_DNA"/>
</dbReference>
<feature type="compositionally biased region" description="Polar residues" evidence="1">
    <location>
        <begin position="121"/>
        <end position="133"/>
    </location>
</feature>
<dbReference type="AlphaFoldDB" id="A0ABD1Y9A2"/>
<comment type="caution">
    <text evidence="2">The sequence shown here is derived from an EMBL/GenBank/DDBJ whole genome shotgun (WGS) entry which is preliminary data.</text>
</comment>
<feature type="compositionally biased region" description="Basic and acidic residues" evidence="1">
    <location>
        <begin position="137"/>
        <end position="149"/>
    </location>
</feature>
<sequence>MHTAVPKLKKLYRLLMEVASVGHLLSSLISHHFSSASTSLSGSLGAKIKTLNTGQNWQKFALDNKITKLESDLQAATVQETDRNLQKEVENSNTLKRQVSELTIKRDSLERELTAAKSRITELQGSVKTSRNQAADLRQDNTRVEAARA</sequence>
<accession>A0ABD1Y9A2</accession>
<evidence type="ECO:0000256" key="1">
    <source>
        <dbReference type="SAM" id="MobiDB-lite"/>
    </source>
</evidence>
<dbReference type="Gene3D" id="1.10.287.1490">
    <property type="match status" value="1"/>
</dbReference>
<gene>
    <name evidence="2" type="ORF">R1flu_002377</name>
</gene>
<keyword evidence="3" id="KW-1185">Reference proteome</keyword>
<feature type="region of interest" description="Disordered" evidence="1">
    <location>
        <begin position="120"/>
        <end position="149"/>
    </location>
</feature>
<evidence type="ECO:0000313" key="2">
    <source>
        <dbReference type="EMBL" id="KAL2622172.1"/>
    </source>
</evidence>
<name>A0ABD1Y9A2_9MARC</name>
<proteinExistence type="predicted"/>
<organism evidence="2 3">
    <name type="scientific">Riccia fluitans</name>
    <dbReference type="NCBI Taxonomy" id="41844"/>
    <lineage>
        <taxon>Eukaryota</taxon>
        <taxon>Viridiplantae</taxon>
        <taxon>Streptophyta</taxon>
        <taxon>Embryophyta</taxon>
        <taxon>Marchantiophyta</taxon>
        <taxon>Marchantiopsida</taxon>
        <taxon>Marchantiidae</taxon>
        <taxon>Marchantiales</taxon>
        <taxon>Ricciaceae</taxon>
        <taxon>Riccia</taxon>
    </lineage>
</organism>
<reference evidence="2 3" key="1">
    <citation type="submission" date="2024-09" db="EMBL/GenBank/DDBJ databases">
        <title>Chromosome-scale assembly of Riccia fluitans.</title>
        <authorList>
            <person name="Paukszto L."/>
            <person name="Sawicki J."/>
            <person name="Karawczyk K."/>
            <person name="Piernik-Szablinska J."/>
            <person name="Szczecinska M."/>
            <person name="Mazdziarz M."/>
        </authorList>
    </citation>
    <scope>NUCLEOTIDE SEQUENCE [LARGE SCALE GENOMIC DNA]</scope>
    <source>
        <strain evidence="2">Rf_01</strain>
        <tissue evidence="2">Aerial parts of the thallus</tissue>
    </source>
</reference>
<evidence type="ECO:0000313" key="3">
    <source>
        <dbReference type="Proteomes" id="UP001605036"/>
    </source>
</evidence>
<protein>
    <submittedName>
        <fullName evidence="2">Uncharacterized protein</fullName>
    </submittedName>
</protein>
<dbReference type="Proteomes" id="UP001605036">
    <property type="component" value="Unassembled WGS sequence"/>
</dbReference>